<evidence type="ECO:0000313" key="2">
    <source>
        <dbReference type="Proteomes" id="UP000239757"/>
    </source>
</evidence>
<gene>
    <name evidence="1" type="ORF">GOBAR_AA37721</name>
</gene>
<name>A0A2P5VVX1_GOSBA</name>
<dbReference type="Proteomes" id="UP000239757">
    <property type="component" value="Unassembled WGS sequence"/>
</dbReference>
<reference evidence="1 2" key="1">
    <citation type="submission" date="2015-01" db="EMBL/GenBank/DDBJ databases">
        <title>Genome of allotetraploid Gossypium barbadense reveals genomic plasticity and fiber elongation in cotton evolution.</title>
        <authorList>
            <person name="Chen X."/>
            <person name="Liu X."/>
            <person name="Zhao B."/>
            <person name="Zheng H."/>
            <person name="Hu Y."/>
            <person name="Lu G."/>
            <person name="Yang C."/>
            <person name="Chen J."/>
            <person name="Shan C."/>
            <person name="Zhang L."/>
            <person name="Zhou Y."/>
            <person name="Wang L."/>
            <person name="Guo W."/>
            <person name="Bai Y."/>
            <person name="Ruan J."/>
            <person name="Shangguan X."/>
            <person name="Mao Y."/>
            <person name="Jiang J."/>
            <person name="Zhu Y."/>
            <person name="Lei J."/>
            <person name="Kang H."/>
            <person name="Chen S."/>
            <person name="He X."/>
            <person name="Wang R."/>
            <person name="Wang Y."/>
            <person name="Chen J."/>
            <person name="Wang L."/>
            <person name="Yu S."/>
            <person name="Wang B."/>
            <person name="Wei J."/>
            <person name="Song S."/>
            <person name="Lu X."/>
            <person name="Gao Z."/>
            <person name="Gu W."/>
            <person name="Deng X."/>
            <person name="Ma D."/>
            <person name="Wang S."/>
            <person name="Liang W."/>
            <person name="Fang L."/>
            <person name="Cai C."/>
            <person name="Zhu X."/>
            <person name="Zhou B."/>
            <person name="Zhang Y."/>
            <person name="Chen Z."/>
            <person name="Xu S."/>
            <person name="Zhu R."/>
            <person name="Wang S."/>
            <person name="Zhang T."/>
            <person name="Zhao G."/>
        </authorList>
    </citation>
    <scope>NUCLEOTIDE SEQUENCE [LARGE SCALE GENOMIC DNA]</scope>
    <source>
        <strain evidence="2">cv. Xinhai21</strain>
        <tissue evidence="1">Leaf</tissue>
    </source>
</reference>
<accession>A0A2P5VVX1</accession>
<sequence length="81" mass="8675">MACRYLKDGGRADALERLGSNSSMYSPSAIPNSSTLNWRTRLPRRNWIVPGSSNSPHLEVVPVISDIIPPGVSREPGGTGA</sequence>
<protein>
    <submittedName>
        <fullName evidence="1">Uncharacterized protein</fullName>
    </submittedName>
</protein>
<evidence type="ECO:0000313" key="1">
    <source>
        <dbReference type="EMBL" id="PPR82990.1"/>
    </source>
</evidence>
<proteinExistence type="predicted"/>
<organism evidence="1 2">
    <name type="scientific">Gossypium barbadense</name>
    <name type="common">Sea Island cotton</name>
    <name type="synonym">Hibiscus barbadensis</name>
    <dbReference type="NCBI Taxonomy" id="3634"/>
    <lineage>
        <taxon>Eukaryota</taxon>
        <taxon>Viridiplantae</taxon>
        <taxon>Streptophyta</taxon>
        <taxon>Embryophyta</taxon>
        <taxon>Tracheophyta</taxon>
        <taxon>Spermatophyta</taxon>
        <taxon>Magnoliopsida</taxon>
        <taxon>eudicotyledons</taxon>
        <taxon>Gunneridae</taxon>
        <taxon>Pentapetalae</taxon>
        <taxon>rosids</taxon>
        <taxon>malvids</taxon>
        <taxon>Malvales</taxon>
        <taxon>Malvaceae</taxon>
        <taxon>Malvoideae</taxon>
        <taxon>Gossypium</taxon>
    </lineage>
</organism>
<dbReference type="AlphaFoldDB" id="A0A2P5VVX1"/>
<dbReference type="EMBL" id="KZ670577">
    <property type="protein sequence ID" value="PPR82990.1"/>
    <property type="molecule type" value="Genomic_DNA"/>
</dbReference>